<dbReference type="CDD" id="cd22902">
    <property type="entry name" value="NDUFA3"/>
    <property type="match status" value="1"/>
</dbReference>
<evidence type="ECO:0000256" key="14">
    <source>
        <dbReference type="ARBA" id="ARBA00023136"/>
    </source>
</evidence>
<keyword evidence="8 17" id="KW-0812">Transmembrane</keyword>
<name>A0A8C9QW63_SCLFO</name>
<dbReference type="InterPro" id="IPR026626">
    <property type="entry name" value="NDUFA3"/>
</dbReference>
<keyword evidence="12" id="KW-0007">Acetylation</keyword>
<dbReference type="GO" id="GO:0045271">
    <property type="term" value="C:respiratory chain complex I"/>
    <property type="evidence" value="ECO:0007669"/>
    <property type="project" value="InterPro"/>
</dbReference>
<keyword evidence="11 17" id="KW-1133">Transmembrane helix</keyword>
<comment type="subcellular location">
    <subcellularLocation>
        <location evidence="2">Mitochondrion inner membrane</location>
        <topology evidence="2">Single-pass membrane protein</topology>
    </subcellularLocation>
</comment>
<dbReference type="AlphaFoldDB" id="A0A8C9QW63"/>
<evidence type="ECO:0000256" key="15">
    <source>
        <dbReference type="ARBA" id="ARBA00031425"/>
    </source>
</evidence>
<dbReference type="GeneTree" id="ENSGT00390000004322"/>
<evidence type="ECO:0000256" key="6">
    <source>
        <dbReference type="ARBA" id="ARBA00022448"/>
    </source>
</evidence>
<sequence>MCDVKPNVRQLNYSSHEPTVSTVLEIMAGRIGAFLKNAWDKEPVVTAACGIGLMAVILPAVSPYTKYSGMMNAAVPYNYPVPVRDNGNMPDVPSHPCNPEGPSLEWMKKL</sequence>
<evidence type="ECO:0000256" key="5">
    <source>
        <dbReference type="ARBA" id="ARBA00016391"/>
    </source>
</evidence>
<comment type="subunit">
    <text evidence="4">Complex I is composed of 45 different subunits.</text>
</comment>
<evidence type="ECO:0000256" key="10">
    <source>
        <dbReference type="ARBA" id="ARBA00022982"/>
    </source>
</evidence>
<evidence type="ECO:0000256" key="11">
    <source>
        <dbReference type="ARBA" id="ARBA00022989"/>
    </source>
</evidence>
<organism evidence="18 19">
    <name type="scientific">Scleropages formosus</name>
    <name type="common">Asian bonytongue</name>
    <name type="synonym">Osteoglossum formosum</name>
    <dbReference type="NCBI Taxonomy" id="113540"/>
    <lineage>
        <taxon>Eukaryota</taxon>
        <taxon>Metazoa</taxon>
        <taxon>Chordata</taxon>
        <taxon>Craniata</taxon>
        <taxon>Vertebrata</taxon>
        <taxon>Euteleostomi</taxon>
        <taxon>Actinopterygii</taxon>
        <taxon>Neopterygii</taxon>
        <taxon>Teleostei</taxon>
        <taxon>Osteoglossocephala</taxon>
        <taxon>Osteoglossomorpha</taxon>
        <taxon>Osteoglossiformes</taxon>
        <taxon>Osteoglossidae</taxon>
        <taxon>Scleropages</taxon>
    </lineage>
</organism>
<feature type="transmembrane region" description="Helical" evidence="17">
    <location>
        <begin position="44"/>
        <end position="61"/>
    </location>
</feature>
<keyword evidence="13" id="KW-0496">Mitochondrion</keyword>
<comment type="similarity">
    <text evidence="3">Belongs to the complex I NDUFA3 subunit family.</text>
</comment>
<evidence type="ECO:0000256" key="16">
    <source>
        <dbReference type="ARBA" id="ARBA00032035"/>
    </source>
</evidence>
<gene>
    <name evidence="18" type="primary">NDUFA3</name>
    <name evidence="18" type="synonym">ndufa3</name>
</gene>
<comment type="function">
    <text evidence="1">Accessory subunit of the mitochondrial membrane respiratory chain NADH dehydrogenase (Complex I), that is believed not to be involved in catalysis. Complex I functions in the transfer of electrons from NADH to the respiratory chain. The immediate electron acceptor for the enzyme is believed to be ubiquinone.</text>
</comment>
<keyword evidence="10" id="KW-0249">Electron transport</keyword>
<evidence type="ECO:0000256" key="1">
    <source>
        <dbReference type="ARBA" id="ARBA00003195"/>
    </source>
</evidence>
<dbReference type="GO" id="GO:0005743">
    <property type="term" value="C:mitochondrial inner membrane"/>
    <property type="evidence" value="ECO:0007669"/>
    <property type="project" value="UniProtKB-SubCell"/>
</dbReference>
<evidence type="ECO:0000256" key="8">
    <source>
        <dbReference type="ARBA" id="ARBA00022692"/>
    </source>
</evidence>
<dbReference type="Proteomes" id="UP000694397">
    <property type="component" value="Chromosome 18"/>
</dbReference>
<evidence type="ECO:0000256" key="17">
    <source>
        <dbReference type="SAM" id="Phobius"/>
    </source>
</evidence>
<reference evidence="18 19" key="1">
    <citation type="submission" date="2019-04" db="EMBL/GenBank/DDBJ databases">
        <authorList>
            <consortium name="Wellcome Sanger Institute Data Sharing"/>
        </authorList>
    </citation>
    <scope>NUCLEOTIDE SEQUENCE [LARGE SCALE GENOMIC DNA]</scope>
</reference>
<evidence type="ECO:0000256" key="9">
    <source>
        <dbReference type="ARBA" id="ARBA00022792"/>
    </source>
</evidence>
<dbReference type="Pfam" id="PF14987">
    <property type="entry name" value="NADHdh_A3"/>
    <property type="match status" value="1"/>
</dbReference>
<protein>
    <recommendedName>
        <fullName evidence="5">NADH dehydrogenase [ubiquinone] 1 alpha subcomplex subunit 3</fullName>
    </recommendedName>
    <alternativeName>
        <fullName evidence="15">Complex I-B9</fullName>
    </alternativeName>
    <alternativeName>
        <fullName evidence="16">NADH-ubiquinone oxidoreductase B9 subunit</fullName>
    </alternativeName>
</protein>
<evidence type="ECO:0000256" key="3">
    <source>
        <dbReference type="ARBA" id="ARBA00008253"/>
    </source>
</evidence>
<dbReference type="PANTHER" id="PTHR15221:SF0">
    <property type="entry name" value="NADH DEHYDROGENASE [UBIQUINONE] 1 ALPHA SUBCOMPLEX SUBUNIT 3"/>
    <property type="match status" value="1"/>
</dbReference>
<evidence type="ECO:0000313" key="19">
    <source>
        <dbReference type="Proteomes" id="UP000694397"/>
    </source>
</evidence>
<dbReference type="Ensembl" id="ENSSFOT00015000253.2">
    <property type="protein sequence ID" value="ENSSFOP00015000227.1"/>
    <property type="gene ID" value="ENSSFOG00015000227.2"/>
</dbReference>
<evidence type="ECO:0000256" key="4">
    <source>
        <dbReference type="ARBA" id="ARBA00011533"/>
    </source>
</evidence>
<dbReference type="OrthoDB" id="199366at2759"/>
<dbReference type="PANTHER" id="PTHR15221">
    <property type="entry name" value="NADH DEHYDROGENASE [UBIQUINONE] 1 ALPHA SUBCOMPLEX SUBUNIT 3"/>
    <property type="match status" value="1"/>
</dbReference>
<evidence type="ECO:0000256" key="13">
    <source>
        <dbReference type="ARBA" id="ARBA00023128"/>
    </source>
</evidence>
<evidence type="ECO:0000256" key="2">
    <source>
        <dbReference type="ARBA" id="ARBA00004434"/>
    </source>
</evidence>
<proteinExistence type="inferred from homology"/>
<keyword evidence="9" id="KW-0999">Mitochondrion inner membrane</keyword>
<keyword evidence="19" id="KW-1185">Reference proteome</keyword>
<keyword evidence="14 17" id="KW-0472">Membrane</keyword>
<evidence type="ECO:0000313" key="18">
    <source>
        <dbReference type="Ensembl" id="ENSSFOP00015000227.1"/>
    </source>
</evidence>
<evidence type="ECO:0000256" key="12">
    <source>
        <dbReference type="ARBA" id="ARBA00022990"/>
    </source>
</evidence>
<reference evidence="18" key="2">
    <citation type="submission" date="2025-08" db="UniProtKB">
        <authorList>
            <consortium name="Ensembl"/>
        </authorList>
    </citation>
    <scope>IDENTIFICATION</scope>
</reference>
<evidence type="ECO:0000256" key="7">
    <source>
        <dbReference type="ARBA" id="ARBA00022660"/>
    </source>
</evidence>
<keyword evidence="6" id="KW-0813">Transport</keyword>
<accession>A0A8C9QW63</accession>
<reference evidence="18" key="3">
    <citation type="submission" date="2025-09" db="UniProtKB">
        <authorList>
            <consortium name="Ensembl"/>
        </authorList>
    </citation>
    <scope>IDENTIFICATION</scope>
</reference>
<keyword evidence="7" id="KW-0679">Respiratory chain</keyword>